<evidence type="ECO:0000313" key="5">
    <source>
        <dbReference type="Proteomes" id="UP000467700"/>
    </source>
</evidence>
<dbReference type="Gene3D" id="3.30.70.330">
    <property type="match status" value="1"/>
</dbReference>
<evidence type="ECO:0000256" key="1">
    <source>
        <dbReference type="ARBA" id="ARBA00006265"/>
    </source>
</evidence>
<feature type="region of interest" description="Disordered" evidence="2">
    <location>
        <begin position="1"/>
        <end position="69"/>
    </location>
</feature>
<feature type="region of interest" description="Disordered" evidence="2">
    <location>
        <begin position="166"/>
        <end position="215"/>
    </location>
</feature>
<feature type="compositionally biased region" description="Polar residues" evidence="2">
    <location>
        <begin position="54"/>
        <end position="69"/>
    </location>
</feature>
<dbReference type="GO" id="GO:0005634">
    <property type="term" value="C:nucleus"/>
    <property type="evidence" value="ECO:0007669"/>
    <property type="project" value="UniProtKB-SubCell"/>
</dbReference>
<dbReference type="InterPro" id="IPR012677">
    <property type="entry name" value="Nucleotide-bd_a/b_plait_sf"/>
</dbReference>
<feature type="compositionally biased region" description="Gly residues" evidence="2">
    <location>
        <begin position="198"/>
        <end position="215"/>
    </location>
</feature>
<evidence type="ECO:0000313" key="4">
    <source>
        <dbReference type="EMBL" id="CAA7266814.1"/>
    </source>
</evidence>
<comment type="similarity">
    <text evidence="1">Belongs to the RRM CPSF6/7 family.</text>
</comment>
<dbReference type="GO" id="GO:0003723">
    <property type="term" value="F:RNA binding"/>
    <property type="evidence" value="ECO:0007669"/>
    <property type="project" value="InterPro"/>
</dbReference>
<evidence type="ECO:0000256" key="2">
    <source>
        <dbReference type="SAM" id="MobiDB-lite"/>
    </source>
</evidence>
<feature type="domain" description="RRM" evidence="3">
    <location>
        <begin position="90"/>
        <end position="166"/>
    </location>
</feature>
<organism evidence="4 5">
    <name type="scientific">Cyclocybe aegerita</name>
    <name type="common">Black poplar mushroom</name>
    <name type="synonym">Agrocybe aegerita</name>
    <dbReference type="NCBI Taxonomy" id="1973307"/>
    <lineage>
        <taxon>Eukaryota</taxon>
        <taxon>Fungi</taxon>
        <taxon>Dikarya</taxon>
        <taxon>Basidiomycota</taxon>
        <taxon>Agaricomycotina</taxon>
        <taxon>Agaricomycetes</taxon>
        <taxon>Agaricomycetidae</taxon>
        <taxon>Agaricales</taxon>
        <taxon>Agaricineae</taxon>
        <taxon>Bolbitiaceae</taxon>
        <taxon>Cyclocybe</taxon>
    </lineage>
</organism>
<feature type="compositionally biased region" description="Basic and acidic residues" evidence="2">
    <location>
        <begin position="1"/>
        <end position="19"/>
    </location>
</feature>
<sequence length="297" mass="31018">MSGKRDDMDYYDNNHRGGEGEEQVQSYMSNVEPMTGDKRQRDDGGDHKPLPHPNSRTNSGTANQMNGTYSQGVGGGAQNIAAQTLGGYDSLYIGDLQWWTTDEDLRQVALNCGVNIDHKDITFSEHKVNGKSKGIAYIECHDPQSAVILKDWFDNNDFQNRRAAATLTSSSQGNPFRTLPKEPPPRETRPQTANNPALGGGRGGGGGFRGGANQGMGNIGRGGGLMTGGMMGGMGMGNMGMGMGMGAMGMPMNMGMGMGGGFMGGRGRGGMIPQGPRGGGMMGRGGVMGGGGMGTSF</sequence>
<dbReference type="Proteomes" id="UP000467700">
    <property type="component" value="Unassembled WGS sequence"/>
</dbReference>
<feature type="compositionally biased region" description="Basic and acidic residues" evidence="2">
    <location>
        <begin position="179"/>
        <end position="189"/>
    </location>
</feature>
<dbReference type="InterPro" id="IPR035979">
    <property type="entry name" value="RBD_domain_sf"/>
</dbReference>
<dbReference type="SMART" id="SM00360">
    <property type="entry name" value="RRM"/>
    <property type="match status" value="1"/>
</dbReference>
<dbReference type="InterPro" id="IPR000504">
    <property type="entry name" value="RRM_dom"/>
</dbReference>
<dbReference type="GO" id="GO:0006397">
    <property type="term" value="P:mRNA processing"/>
    <property type="evidence" value="ECO:0007669"/>
    <property type="project" value="UniProtKB-KW"/>
</dbReference>
<feature type="compositionally biased region" description="Basic and acidic residues" evidence="2">
    <location>
        <begin position="35"/>
        <end position="49"/>
    </location>
</feature>
<dbReference type="CDD" id="cd12372">
    <property type="entry name" value="RRM_CFIm68_CFIm59"/>
    <property type="match status" value="1"/>
</dbReference>
<comment type="caution">
    <text evidence="4">The sequence shown here is derived from an EMBL/GenBank/DDBJ whole genome shotgun (WGS) entry which is preliminary data.</text>
</comment>
<feature type="compositionally biased region" description="Polar residues" evidence="2">
    <location>
        <begin position="166"/>
        <end position="175"/>
    </location>
</feature>
<protein>
    <recommendedName>
        <fullName evidence="3">RRM domain-containing protein</fullName>
    </recommendedName>
</protein>
<gene>
    <name evidence="4" type="ORF">AAE3_LOCUS9272</name>
</gene>
<evidence type="ECO:0000259" key="3">
    <source>
        <dbReference type="SMART" id="SM00360"/>
    </source>
</evidence>
<reference evidence="4 5" key="1">
    <citation type="submission" date="2020-01" db="EMBL/GenBank/DDBJ databases">
        <authorList>
            <person name="Gupta K D."/>
        </authorList>
    </citation>
    <scope>NUCLEOTIDE SEQUENCE [LARGE SCALE GENOMIC DNA]</scope>
</reference>
<dbReference type="AlphaFoldDB" id="A0A8S0VYE4"/>
<dbReference type="InterPro" id="IPR034772">
    <property type="entry name" value="CPSF6/7"/>
</dbReference>
<accession>A0A8S0VYE4</accession>
<dbReference type="EMBL" id="CACVBS010000057">
    <property type="protein sequence ID" value="CAA7266814.1"/>
    <property type="molecule type" value="Genomic_DNA"/>
</dbReference>
<dbReference type="OrthoDB" id="10065185at2759"/>
<keyword evidence="5" id="KW-1185">Reference proteome</keyword>
<dbReference type="PANTHER" id="PTHR23204">
    <property type="entry name" value="CLEAVAGE AND POLYADENYLATION SPECIFIC FACTOR"/>
    <property type="match status" value="1"/>
</dbReference>
<proteinExistence type="inferred from homology"/>
<dbReference type="SUPFAM" id="SSF54928">
    <property type="entry name" value="RNA-binding domain, RBD"/>
    <property type="match status" value="1"/>
</dbReference>
<name>A0A8S0VYE4_CYCAE</name>